<name>A0A067PIV1_9AGAM</name>
<dbReference type="InterPro" id="IPR001810">
    <property type="entry name" value="F-box_dom"/>
</dbReference>
<dbReference type="Proteomes" id="UP000027265">
    <property type="component" value="Unassembled WGS sequence"/>
</dbReference>
<dbReference type="PROSITE" id="PS50181">
    <property type="entry name" value="FBOX"/>
    <property type="match status" value="1"/>
</dbReference>
<sequence length="445" mass="51123">MIAAAPISSPSVLPIPCEVTEQALTFCHPRDVASFAGTCRSARNLVYQTPDQYLWRQLFLAHFDDPRKALSVKREDSCRLDWKAELQKRIRAEFVAYNAEERALDRYRALATFIAVIEGAAPVEEGHEHTVSLNLKWLDHVLRDSRVLDTAVWHPERAMRALLRSYLALTHDDRKDDEAGKRLKLMRTSSRCFVYDLRKYSRETFWGPYEPQNSVNWKHVENNINVIIMNLRELPDMWLNTRPPCGLESTRAYSAPGSFARSPRDWAGVEGNWRRFVCFMDYRDLFAFNFSAHNNGPRHPSFFEDENFQEATRLVETTFRVIEDDAEDEEFSFVGHPANCQADQPSHPAPIHFVGLSHGSHGNEATVKGCVKMFGDRIRWRWVSIYDHHTQWSSDGVQLGQVCSAAGVVGNWTGAYHEEGDPAGPFWLWKVPDEHPSHLSEFTDD</sequence>
<reference evidence="3" key="1">
    <citation type="journal article" date="2014" name="Proc. Natl. Acad. Sci. U.S.A.">
        <title>Extensive sampling of basidiomycete genomes demonstrates inadequacy of the white-rot/brown-rot paradigm for wood decay fungi.</title>
        <authorList>
            <person name="Riley R."/>
            <person name="Salamov A.A."/>
            <person name="Brown D.W."/>
            <person name="Nagy L.G."/>
            <person name="Floudas D."/>
            <person name="Held B.W."/>
            <person name="Levasseur A."/>
            <person name="Lombard V."/>
            <person name="Morin E."/>
            <person name="Otillar R."/>
            <person name="Lindquist E.A."/>
            <person name="Sun H."/>
            <person name="LaButti K.M."/>
            <person name="Schmutz J."/>
            <person name="Jabbour D."/>
            <person name="Luo H."/>
            <person name="Baker S.E."/>
            <person name="Pisabarro A.G."/>
            <person name="Walton J.D."/>
            <person name="Blanchette R.A."/>
            <person name="Henrissat B."/>
            <person name="Martin F."/>
            <person name="Cullen D."/>
            <person name="Hibbett D.S."/>
            <person name="Grigoriev I.V."/>
        </authorList>
    </citation>
    <scope>NUCLEOTIDE SEQUENCE [LARGE SCALE GENOMIC DNA]</scope>
    <source>
        <strain evidence="3">MUCL 33604</strain>
    </source>
</reference>
<evidence type="ECO:0000313" key="2">
    <source>
        <dbReference type="EMBL" id="KDQ54838.1"/>
    </source>
</evidence>
<gene>
    <name evidence="2" type="ORF">JAAARDRAFT_350988</name>
</gene>
<dbReference type="InParanoid" id="A0A067PIV1"/>
<protein>
    <recommendedName>
        <fullName evidence="1">F-box domain-containing protein</fullName>
    </recommendedName>
</protein>
<proteinExistence type="predicted"/>
<dbReference type="OrthoDB" id="3226064at2759"/>
<dbReference type="SUPFAM" id="SSF81383">
    <property type="entry name" value="F-box domain"/>
    <property type="match status" value="1"/>
</dbReference>
<dbReference type="Gene3D" id="1.20.1280.50">
    <property type="match status" value="1"/>
</dbReference>
<dbReference type="HOGENOM" id="CLU_019366_1_0_1"/>
<feature type="domain" description="F-box" evidence="1">
    <location>
        <begin position="9"/>
        <end position="58"/>
    </location>
</feature>
<dbReference type="AlphaFoldDB" id="A0A067PIV1"/>
<dbReference type="STRING" id="933084.A0A067PIV1"/>
<keyword evidence="3" id="KW-1185">Reference proteome</keyword>
<accession>A0A067PIV1</accession>
<evidence type="ECO:0000259" key="1">
    <source>
        <dbReference type="PROSITE" id="PS50181"/>
    </source>
</evidence>
<dbReference type="EMBL" id="KL197727">
    <property type="protein sequence ID" value="KDQ54838.1"/>
    <property type="molecule type" value="Genomic_DNA"/>
</dbReference>
<organism evidence="2 3">
    <name type="scientific">Jaapia argillacea MUCL 33604</name>
    <dbReference type="NCBI Taxonomy" id="933084"/>
    <lineage>
        <taxon>Eukaryota</taxon>
        <taxon>Fungi</taxon>
        <taxon>Dikarya</taxon>
        <taxon>Basidiomycota</taxon>
        <taxon>Agaricomycotina</taxon>
        <taxon>Agaricomycetes</taxon>
        <taxon>Agaricomycetidae</taxon>
        <taxon>Jaapiales</taxon>
        <taxon>Jaapiaceae</taxon>
        <taxon>Jaapia</taxon>
    </lineage>
</organism>
<dbReference type="InterPro" id="IPR036047">
    <property type="entry name" value="F-box-like_dom_sf"/>
</dbReference>
<evidence type="ECO:0000313" key="3">
    <source>
        <dbReference type="Proteomes" id="UP000027265"/>
    </source>
</evidence>